<dbReference type="Pfam" id="PF02311">
    <property type="entry name" value="AraC_binding"/>
    <property type="match status" value="1"/>
</dbReference>
<feature type="domain" description="HTH araC/xylS-type" evidence="4">
    <location>
        <begin position="199"/>
        <end position="297"/>
    </location>
</feature>
<dbReference type="PRINTS" id="PR00032">
    <property type="entry name" value="HTHARAC"/>
</dbReference>
<dbReference type="EMBL" id="CP129682">
    <property type="protein sequence ID" value="XDS48666.1"/>
    <property type="molecule type" value="Genomic_DNA"/>
</dbReference>
<dbReference type="SUPFAM" id="SSF46689">
    <property type="entry name" value="Homeodomain-like"/>
    <property type="match status" value="2"/>
</dbReference>
<dbReference type="EMBL" id="CP129675">
    <property type="protein sequence ID" value="XDS46631.1"/>
    <property type="molecule type" value="Genomic_DNA"/>
</dbReference>
<dbReference type="InterPro" id="IPR018062">
    <property type="entry name" value="HTH_AraC-typ_CS"/>
</dbReference>
<reference evidence="7" key="1">
    <citation type="submission" date="2023-07" db="EMBL/GenBank/DDBJ databases">
        <title>Bifidobacterium aquikefiriaerophilum sp. nov. and Bifidobacterium eccum sp. nov., isolated from water kefir.</title>
        <authorList>
            <person name="Breselge S."/>
            <person name="Bellassi P."/>
            <person name="Barcenilla C."/>
            <person name="Alvarez-Ordonez A."/>
            <person name="Morelli L."/>
            <person name="Cotter P.D."/>
        </authorList>
    </citation>
    <scope>NUCLEOTIDE SEQUENCE</scope>
    <source>
        <strain evidence="7">WK012_4_13</strain>
        <strain evidence="6">WK013_4_14</strain>
        <strain evidence="5">WK048_4_13</strain>
    </source>
</reference>
<dbReference type="EMBL" id="CP129683">
    <property type="protein sequence ID" value="XDS49895.1"/>
    <property type="molecule type" value="Genomic_DNA"/>
</dbReference>
<dbReference type="InterPro" id="IPR003313">
    <property type="entry name" value="AraC-bd"/>
</dbReference>
<dbReference type="GO" id="GO:0003700">
    <property type="term" value="F:DNA-binding transcription factor activity"/>
    <property type="evidence" value="ECO:0007669"/>
    <property type="project" value="InterPro"/>
</dbReference>
<keyword evidence="1" id="KW-0805">Transcription regulation</keyword>
<dbReference type="GO" id="GO:0043565">
    <property type="term" value="F:sequence-specific DNA binding"/>
    <property type="evidence" value="ECO:0007669"/>
    <property type="project" value="InterPro"/>
</dbReference>
<dbReference type="PANTHER" id="PTHR43280:SF28">
    <property type="entry name" value="HTH-TYPE TRANSCRIPTIONAL ACTIVATOR RHAS"/>
    <property type="match status" value="1"/>
</dbReference>
<dbReference type="InterPro" id="IPR009057">
    <property type="entry name" value="Homeodomain-like_sf"/>
</dbReference>
<dbReference type="SMART" id="SM00342">
    <property type="entry name" value="HTH_ARAC"/>
    <property type="match status" value="1"/>
</dbReference>
<dbReference type="Pfam" id="PF12833">
    <property type="entry name" value="HTH_18"/>
    <property type="match status" value="1"/>
</dbReference>
<accession>A0AB39UM60</accession>
<gene>
    <name evidence="7" type="ORF">QN062_05610</name>
    <name evidence="6" type="ORF">QN216_10220</name>
    <name evidence="5" type="ORF">QN217_00255</name>
</gene>
<dbReference type="InterPro" id="IPR037923">
    <property type="entry name" value="HTH-like"/>
</dbReference>
<proteinExistence type="predicted"/>
<evidence type="ECO:0000256" key="3">
    <source>
        <dbReference type="ARBA" id="ARBA00023163"/>
    </source>
</evidence>
<evidence type="ECO:0000313" key="6">
    <source>
        <dbReference type="EMBL" id="XDS48666.1"/>
    </source>
</evidence>
<evidence type="ECO:0000256" key="1">
    <source>
        <dbReference type="ARBA" id="ARBA00023015"/>
    </source>
</evidence>
<protein>
    <submittedName>
        <fullName evidence="7">AraC family transcriptional regulator</fullName>
    </submittedName>
</protein>
<evidence type="ECO:0000313" key="7">
    <source>
        <dbReference type="EMBL" id="XDS49895.1"/>
    </source>
</evidence>
<keyword evidence="2" id="KW-0238">DNA-binding</keyword>
<dbReference type="PROSITE" id="PS00041">
    <property type="entry name" value="HTH_ARAC_FAMILY_1"/>
    <property type="match status" value="1"/>
</dbReference>
<name>A0AB39UM60_9BIFI</name>
<dbReference type="KEGG" id="bfk:QN062_05610"/>
<evidence type="ECO:0000313" key="5">
    <source>
        <dbReference type="EMBL" id="XDS46631.1"/>
    </source>
</evidence>
<organism evidence="7">
    <name type="scientific">Bifidobacterium fermentum</name>
    <dbReference type="NCBI Taxonomy" id="3059035"/>
    <lineage>
        <taxon>Bacteria</taxon>
        <taxon>Bacillati</taxon>
        <taxon>Actinomycetota</taxon>
        <taxon>Actinomycetes</taxon>
        <taxon>Bifidobacteriales</taxon>
        <taxon>Bifidobacteriaceae</taxon>
        <taxon>Bifidobacterium</taxon>
    </lineage>
</organism>
<dbReference type="Gene3D" id="1.10.10.60">
    <property type="entry name" value="Homeodomain-like"/>
    <property type="match status" value="2"/>
</dbReference>
<dbReference type="RefSeq" id="WP_369340866.1">
    <property type="nucleotide sequence ID" value="NZ_CP129675.1"/>
</dbReference>
<dbReference type="SUPFAM" id="SSF51215">
    <property type="entry name" value="Regulatory protein AraC"/>
    <property type="match status" value="1"/>
</dbReference>
<evidence type="ECO:0000259" key="4">
    <source>
        <dbReference type="PROSITE" id="PS01124"/>
    </source>
</evidence>
<dbReference type="InterPro" id="IPR018060">
    <property type="entry name" value="HTH_AraC"/>
</dbReference>
<dbReference type="Gene3D" id="2.60.120.280">
    <property type="entry name" value="Regulatory protein AraC"/>
    <property type="match status" value="1"/>
</dbReference>
<dbReference type="InterPro" id="IPR020449">
    <property type="entry name" value="Tscrpt_reg_AraC-type_HTH"/>
</dbReference>
<sequence length="333" mass="37322">MYAGYLYAMDNDVASTTLPLVVSACGHYRMVTRNEFSTLRPYGRKDFQLLYVHGGEAVFYKRGEPHRLSAGSMVVFFPDEPQRYEYGAEDRTDVYWIHFSGTQASRLLEAAGFGTAGFGAAGRGASGGARESPCSGIMRVGQLPEYAQLFSQTINELQLQGFGFESIVQMNLRRLLLLIRRQRLGPGEESGRERSGKIQSAITYFHRHYPSDINIDAYAHDHGMSVSWFIRSFREASGKSPLRYLIDIRIREAKLLLETTSYSIGEVADMVGYANPLYFSRLFRSHVGMSPSQYRNSMNRAMSGRAMSGSARVRDIAGRSSWGHRIGPDASVR</sequence>
<dbReference type="PANTHER" id="PTHR43280">
    <property type="entry name" value="ARAC-FAMILY TRANSCRIPTIONAL REGULATOR"/>
    <property type="match status" value="1"/>
</dbReference>
<dbReference type="PROSITE" id="PS01124">
    <property type="entry name" value="HTH_ARAC_FAMILY_2"/>
    <property type="match status" value="1"/>
</dbReference>
<dbReference type="AlphaFoldDB" id="A0AB39UM60"/>
<keyword evidence="3" id="KW-0804">Transcription</keyword>
<evidence type="ECO:0000256" key="2">
    <source>
        <dbReference type="ARBA" id="ARBA00023125"/>
    </source>
</evidence>